<dbReference type="InterPro" id="IPR013087">
    <property type="entry name" value="Znf_C2H2_type"/>
</dbReference>
<dbReference type="AlphaFoldDB" id="A0A8S8ZEK5"/>
<comment type="caution">
    <text evidence="4">The sequence shown here is derived from an EMBL/GenBank/DDBJ whole genome shotgun (WGS) entry which is preliminary data.</text>
</comment>
<organism evidence="4 5">
    <name type="scientific">Sordaria macrospora</name>
    <dbReference type="NCBI Taxonomy" id="5147"/>
    <lineage>
        <taxon>Eukaryota</taxon>
        <taxon>Fungi</taxon>
        <taxon>Dikarya</taxon>
        <taxon>Ascomycota</taxon>
        <taxon>Pezizomycotina</taxon>
        <taxon>Sordariomycetes</taxon>
        <taxon>Sordariomycetidae</taxon>
        <taxon>Sordariales</taxon>
        <taxon>Sordariaceae</taxon>
        <taxon>Sordaria</taxon>
    </lineage>
</organism>
<sequence>MAPNYSQPRVDPVEKRFTSYAVGENDTASYQVPTTLSKHSYPEIRTSNIWRENEENDYFPTSHHDLTSKNSRASLASTSRRSSAAPSIFSTAGLRISTASTVYSRYSVRQHSLDSADPMSSATPWGSERCDDGYNTDDYPLRYCCTFCDAMFACPVQWRDHELKDHDRPEEHMCSICNDTFPEGPSIAFHRRYVHSLSSPQTTEHMVKLPTRGAWGCGFCGAFAESRHDYLDHVGRHCEEGMQRVHWQHSSVIRGLLKQPKIAEAWNRLVSNQEQERGTKLHFTWDEQATGRQATTEVDACNPSRLQDVLEFFSNNSSDPQSIVQNVFDVAQIRTEQKVSSHVKAYYPTSLRPLSESPDDIALFLVDGMGRLTVGPPQIDEGYPDNPFPCDSCLIPVSSTRAVSIATFPDQTTAAESLFAGWNPYAHAQPNSSQTREKDIAPHRTSQPSTTESTSLIVPKTNVVSQLKPISTPLGKGLRRIDSDRHLHALKPGAVALPRGEDIERPRTALAADYAGVGTSVSAEHDVEATQQPSLSDALLELDPRNSVVRKDWLLVPKGSRSSVGSPSVSSMHSGNARNRLLTLDDSTSERVSEDSLSDPDLFAEHDISNDSSRAWRKAYQQAINLVLQRLWSQYNENWEALIRSCVGSVGSSNADRMDPYRAGKATPSRRRPGGTLRPPSSRRTPDDDDDEEDDDGSQPSPYPSRPGSAASKRFACPFRKHNPEKYNRVDYDICANKDWPTIPRLKEHLYRRHYKIHCQRCKQTFSDARQLTIHEMAPEACELLDIKPPGDITTSQERQLKSRKHTHRRQSDEEKWREIYRLLFPNDIMPSPYPEYAEDFQPMGTESRNVLEFQHYLLTEMPRLFTQAAYEYAGQHIQDQVLLRVDDVNKIIEDTLQQAYDTWTLQGRLLPPNISPSISMREFPAAPAPPAGHLTSMPSTTWSETPMPPPPYMQEQSASSFLPNTSAPEYALFPIASDMEAMLTLDDIDIPVSNPAGSAPSYTSSYTNNEYMTTGPDVQYTGAGFCPYNGNPGGNPNWF</sequence>
<evidence type="ECO:0000313" key="4">
    <source>
        <dbReference type="EMBL" id="KAA8628533.1"/>
    </source>
</evidence>
<dbReference type="PROSITE" id="PS50157">
    <property type="entry name" value="ZINC_FINGER_C2H2_2"/>
    <property type="match status" value="1"/>
</dbReference>
<keyword evidence="1" id="KW-0862">Zinc</keyword>
<feature type="compositionally biased region" description="Acidic residues" evidence="2">
    <location>
        <begin position="687"/>
        <end position="697"/>
    </location>
</feature>
<dbReference type="Proteomes" id="UP000433876">
    <property type="component" value="Unassembled WGS sequence"/>
</dbReference>
<protein>
    <recommendedName>
        <fullName evidence="3">C2H2-type domain-containing protein</fullName>
    </recommendedName>
</protein>
<dbReference type="PANTHER" id="PTHR38166:SF1">
    <property type="entry name" value="C2H2-TYPE DOMAIN-CONTAINING PROTEIN"/>
    <property type="match status" value="1"/>
</dbReference>
<feature type="region of interest" description="Disordered" evidence="2">
    <location>
        <begin position="426"/>
        <end position="456"/>
    </location>
</feature>
<dbReference type="EMBL" id="NMPR01000178">
    <property type="protein sequence ID" value="KAA8628533.1"/>
    <property type="molecule type" value="Genomic_DNA"/>
</dbReference>
<feature type="compositionally biased region" description="Polar residues" evidence="2">
    <location>
        <begin position="444"/>
        <end position="456"/>
    </location>
</feature>
<feature type="compositionally biased region" description="Low complexity" evidence="2">
    <location>
        <begin position="559"/>
        <end position="575"/>
    </location>
</feature>
<dbReference type="OMA" id="RHYKIHC"/>
<accession>A0A8S8ZEK5</accession>
<feature type="region of interest" description="Disordered" evidence="2">
    <location>
        <begin position="653"/>
        <end position="715"/>
    </location>
</feature>
<dbReference type="VEuPathDB" id="FungiDB:SMAC_07472"/>
<name>A0A8S8ZEK5_SORMA</name>
<feature type="region of interest" description="Disordered" evidence="2">
    <location>
        <begin position="929"/>
        <end position="960"/>
    </location>
</feature>
<dbReference type="PROSITE" id="PS00028">
    <property type="entry name" value="ZINC_FINGER_C2H2_1"/>
    <property type="match status" value="2"/>
</dbReference>
<evidence type="ECO:0000259" key="3">
    <source>
        <dbReference type="PROSITE" id="PS50157"/>
    </source>
</evidence>
<reference evidence="4 5" key="1">
    <citation type="submission" date="2017-07" db="EMBL/GenBank/DDBJ databases">
        <title>Genome sequence of the Sordaria macrospora wild type strain R19027.</title>
        <authorList>
            <person name="Nowrousian M."/>
            <person name="Teichert I."/>
            <person name="Kueck U."/>
        </authorList>
    </citation>
    <scope>NUCLEOTIDE SEQUENCE [LARGE SCALE GENOMIC DNA]</scope>
    <source>
        <strain evidence="4 5">R19027</strain>
        <tissue evidence="4">Mycelium</tissue>
    </source>
</reference>
<evidence type="ECO:0000313" key="5">
    <source>
        <dbReference type="Proteomes" id="UP000433876"/>
    </source>
</evidence>
<gene>
    <name evidence="4" type="ORF">SMACR_07472</name>
</gene>
<dbReference type="GO" id="GO:0008270">
    <property type="term" value="F:zinc ion binding"/>
    <property type="evidence" value="ECO:0007669"/>
    <property type="project" value="UniProtKB-KW"/>
</dbReference>
<keyword evidence="1" id="KW-0863">Zinc-finger</keyword>
<proteinExistence type="predicted"/>
<feature type="domain" description="C2H2-type" evidence="3">
    <location>
        <begin position="172"/>
        <end position="200"/>
    </location>
</feature>
<dbReference type="PANTHER" id="PTHR38166">
    <property type="entry name" value="C2H2-TYPE DOMAIN-CONTAINING PROTEIN-RELATED"/>
    <property type="match status" value="1"/>
</dbReference>
<feature type="region of interest" description="Disordered" evidence="2">
    <location>
        <begin position="559"/>
        <end position="605"/>
    </location>
</feature>
<evidence type="ECO:0000256" key="1">
    <source>
        <dbReference type="PROSITE-ProRule" id="PRU00042"/>
    </source>
</evidence>
<evidence type="ECO:0000256" key="2">
    <source>
        <dbReference type="SAM" id="MobiDB-lite"/>
    </source>
</evidence>
<keyword evidence="1" id="KW-0479">Metal-binding</keyword>
<dbReference type="SMART" id="SM00355">
    <property type="entry name" value="ZnF_C2H2"/>
    <property type="match status" value="4"/>
</dbReference>